<evidence type="ECO:0000256" key="3">
    <source>
        <dbReference type="ARBA" id="ARBA00022634"/>
    </source>
</evidence>
<proteinExistence type="inferred from homology"/>
<gene>
    <name evidence="8" type="primary">tdk</name>
    <name evidence="11" type="ORF">JYU14_04995</name>
</gene>
<name>A0ABS3ARQ8_9BACT</name>
<keyword evidence="6 8" id="KW-0418">Kinase</keyword>
<evidence type="ECO:0000256" key="1">
    <source>
        <dbReference type="ARBA" id="ARBA00007587"/>
    </source>
</evidence>
<comment type="subcellular location">
    <subcellularLocation>
        <location evidence="8">Cytoplasm</location>
    </subcellularLocation>
</comment>
<dbReference type="PANTHER" id="PTHR11441:SF0">
    <property type="entry name" value="THYMIDINE KINASE, CYTOSOLIC"/>
    <property type="match status" value="1"/>
</dbReference>
<evidence type="ECO:0000256" key="9">
    <source>
        <dbReference type="RuleBase" id="RU000544"/>
    </source>
</evidence>
<comment type="caution">
    <text evidence="11">The sequence shown here is derived from an EMBL/GenBank/DDBJ whole genome shotgun (WGS) entry which is preliminary data.</text>
</comment>
<comment type="similarity">
    <text evidence="1 8 10">Belongs to the thymidine kinase family.</text>
</comment>
<comment type="caution">
    <text evidence="8">Lacks conserved residue(s) required for the propagation of feature annotation.</text>
</comment>
<feature type="active site" description="Proton acceptor" evidence="8">
    <location>
        <position position="84"/>
    </location>
</feature>
<feature type="binding site" evidence="8">
    <location>
        <position position="181"/>
    </location>
    <ligand>
        <name>Zn(2+)</name>
        <dbReference type="ChEBI" id="CHEBI:29105"/>
    </ligand>
</feature>
<reference evidence="11 12" key="1">
    <citation type="submission" date="2021-02" db="EMBL/GenBank/DDBJ databases">
        <title>Activity-based single-cell genomes from oceanic crustal fluid captures similar information to metagenomic and metatranscriptomic surveys with orders of magnitude less sampling.</title>
        <authorList>
            <person name="D'Angelo T.S."/>
            <person name="Orcutt B.N."/>
        </authorList>
    </citation>
    <scope>NUCLEOTIDE SEQUENCE [LARGE SCALE GENOMIC DNA]</scope>
    <source>
        <strain evidence="11">AH-315-G07</strain>
    </source>
</reference>
<keyword evidence="12" id="KW-1185">Reference proteome</keyword>
<evidence type="ECO:0000256" key="8">
    <source>
        <dbReference type="HAMAP-Rule" id="MF_00124"/>
    </source>
</evidence>
<feature type="binding site" evidence="8">
    <location>
        <position position="178"/>
    </location>
    <ligand>
        <name>Zn(2+)</name>
        <dbReference type="ChEBI" id="CHEBI:29105"/>
    </ligand>
</feature>
<comment type="catalytic activity">
    <reaction evidence="8 9">
        <text>thymidine + ATP = dTMP + ADP + H(+)</text>
        <dbReference type="Rhea" id="RHEA:19129"/>
        <dbReference type="ChEBI" id="CHEBI:15378"/>
        <dbReference type="ChEBI" id="CHEBI:17748"/>
        <dbReference type="ChEBI" id="CHEBI:30616"/>
        <dbReference type="ChEBI" id="CHEBI:63528"/>
        <dbReference type="ChEBI" id="CHEBI:456216"/>
        <dbReference type="EC" id="2.7.1.21"/>
    </reaction>
</comment>
<dbReference type="PANTHER" id="PTHR11441">
    <property type="entry name" value="THYMIDINE KINASE"/>
    <property type="match status" value="1"/>
</dbReference>
<dbReference type="EMBL" id="JAFITR010000139">
    <property type="protein sequence ID" value="MBN4067421.1"/>
    <property type="molecule type" value="Genomic_DNA"/>
</dbReference>
<dbReference type="Proteomes" id="UP000722121">
    <property type="component" value="Unassembled WGS sequence"/>
</dbReference>
<keyword evidence="4 8" id="KW-0808">Transferase</keyword>
<protein>
    <recommendedName>
        <fullName evidence="2 8">Thymidine kinase</fullName>
        <ecNumber evidence="2 8">2.7.1.21</ecNumber>
    </recommendedName>
</protein>
<evidence type="ECO:0000313" key="12">
    <source>
        <dbReference type="Proteomes" id="UP000722121"/>
    </source>
</evidence>
<dbReference type="HAMAP" id="MF_00124">
    <property type="entry name" value="Thymidine_kinase"/>
    <property type="match status" value="1"/>
</dbReference>
<dbReference type="InterPro" id="IPR001267">
    <property type="entry name" value="Thymidine_kinase"/>
</dbReference>
<dbReference type="InterPro" id="IPR027417">
    <property type="entry name" value="P-loop_NTPase"/>
</dbReference>
<keyword evidence="5 8" id="KW-0547">Nucleotide-binding</keyword>
<dbReference type="PIRSF" id="PIRSF035805">
    <property type="entry name" value="TK_cell"/>
    <property type="match status" value="1"/>
</dbReference>
<dbReference type="SUPFAM" id="SSF57716">
    <property type="entry name" value="Glucocorticoid receptor-like (DNA-binding domain)"/>
    <property type="match status" value="1"/>
</dbReference>
<dbReference type="Gene3D" id="3.30.60.20">
    <property type="match status" value="1"/>
</dbReference>
<dbReference type="SUPFAM" id="SSF52540">
    <property type="entry name" value="P-loop containing nucleoside triphosphate hydrolases"/>
    <property type="match status" value="1"/>
</dbReference>
<keyword evidence="3 8" id="KW-0237">DNA synthesis</keyword>
<keyword evidence="8" id="KW-0862">Zinc</keyword>
<keyword evidence="8" id="KW-0479">Metal-binding</keyword>
<keyword evidence="7 8" id="KW-0067">ATP-binding</keyword>
<dbReference type="Pfam" id="PF00265">
    <property type="entry name" value="TK"/>
    <property type="match status" value="1"/>
</dbReference>
<feature type="binding site" evidence="8">
    <location>
        <position position="141"/>
    </location>
    <ligand>
        <name>Zn(2+)</name>
        <dbReference type="ChEBI" id="CHEBI:29105"/>
    </ligand>
</feature>
<accession>A0ABS3ARQ8</accession>
<evidence type="ECO:0000256" key="5">
    <source>
        <dbReference type="ARBA" id="ARBA00022741"/>
    </source>
</evidence>
<evidence type="ECO:0000256" key="10">
    <source>
        <dbReference type="RuleBase" id="RU004165"/>
    </source>
</evidence>
<sequence>MAKLYFRYGTMGSAKTMNLLAVAHNYRSQGKEVLLLKPALDNRFGKETIRSRAGLEKSADMLVDEKTILTPEMFEKIYCVLVDEAQFISPKVIEQLRTITLEQHVPVICYGLRTNFRGHLFEGSKRLMELADSVEEIKTTCAFCNKKAIMNLKHVNGVATVDGPVIDLGKEEKYNPACYRCYQQQLLAATKEQERSTCSNSC</sequence>
<feature type="binding site" evidence="8">
    <location>
        <begin position="83"/>
        <end position="86"/>
    </location>
    <ligand>
        <name>ATP</name>
        <dbReference type="ChEBI" id="CHEBI:30616"/>
    </ligand>
</feature>
<comment type="subunit">
    <text evidence="8">Homotetramer.</text>
</comment>
<dbReference type="NCBIfam" id="NF003300">
    <property type="entry name" value="PRK04296.1-5"/>
    <property type="match status" value="1"/>
</dbReference>
<dbReference type="GO" id="GO:0004797">
    <property type="term" value="F:thymidine kinase activity"/>
    <property type="evidence" value="ECO:0007669"/>
    <property type="project" value="UniProtKB-EC"/>
</dbReference>
<evidence type="ECO:0000313" key="11">
    <source>
        <dbReference type="EMBL" id="MBN4067421.1"/>
    </source>
</evidence>
<dbReference type="EC" id="2.7.1.21" evidence="2 8"/>
<keyword evidence="8" id="KW-0963">Cytoplasm</keyword>
<evidence type="ECO:0000256" key="4">
    <source>
        <dbReference type="ARBA" id="ARBA00022679"/>
    </source>
</evidence>
<dbReference type="Gene3D" id="3.40.50.300">
    <property type="entry name" value="P-loop containing nucleotide triphosphate hydrolases"/>
    <property type="match status" value="1"/>
</dbReference>
<evidence type="ECO:0000256" key="2">
    <source>
        <dbReference type="ARBA" id="ARBA00012118"/>
    </source>
</evidence>
<feature type="binding site" evidence="8">
    <location>
        <position position="144"/>
    </location>
    <ligand>
        <name>Zn(2+)</name>
        <dbReference type="ChEBI" id="CHEBI:29105"/>
    </ligand>
</feature>
<organism evidence="11 12">
    <name type="scientific">Simkania negevensis</name>
    <dbReference type="NCBI Taxonomy" id="83561"/>
    <lineage>
        <taxon>Bacteria</taxon>
        <taxon>Pseudomonadati</taxon>
        <taxon>Chlamydiota</taxon>
        <taxon>Chlamydiia</taxon>
        <taxon>Parachlamydiales</taxon>
        <taxon>Simkaniaceae</taxon>
        <taxon>Simkania</taxon>
    </lineage>
</organism>
<evidence type="ECO:0000256" key="6">
    <source>
        <dbReference type="ARBA" id="ARBA00022777"/>
    </source>
</evidence>
<evidence type="ECO:0000256" key="7">
    <source>
        <dbReference type="ARBA" id="ARBA00022840"/>
    </source>
</evidence>